<dbReference type="EMBL" id="BMIJ01000001">
    <property type="protein sequence ID" value="GGB82213.1"/>
    <property type="molecule type" value="Genomic_DNA"/>
</dbReference>
<keyword evidence="2" id="KW-1185">Reference proteome</keyword>
<protein>
    <submittedName>
        <fullName evidence="1">Uncharacterized protein</fullName>
    </submittedName>
</protein>
<gene>
    <name evidence="1" type="ORF">GCM10011352_05030</name>
</gene>
<dbReference type="RefSeq" id="WP_188745517.1">
    <property type="nucleotide sequence ID" value="NZ_BMIJ01000001.1"/>
</dbReference>
<sequence>MCRIDAPFGDRTLDEKDEPAERFTQALDEHGADGLFRDLLIKHFSENWKGIFHGEENFEEALACAQQHEAASDKCTAFLSAEPSSKRFRSRLDMYVFQLARGEFGQRDSIVDFAIDVARECFSKSPYRFYKATIASEPAHRFRMAYYWFICTCYGETYCFSKEFFDDEALTSLDASERSEILWEIFELLTQQPEFNQGSSGNGGDLQLNNLIAASSSLTSENRLRGAREFLRGIEFLKAWVKYESEAGRLLGDGITLLDKIDDYWWGLKRRLSANDAAYDATDEAIKAAGKWLHEIQQELNTLSFTHADLTAASEEETERWARGMDSHIFSYTREKWDNTAETAEEDQARENECLVELCSQLTPMQVEAWIQWTINKDFQSMLSSDSLAGSASLVHGEKWWDTPVSGLYREKLEVALGKLDAEGRLKVLSARLPYSSDASYQAYKGWWVGRLRDLINDDDFPKQLIPRWTVATKYQLDNKLRTPYIDQSLGILRGELSREEKPEYYKQLAELLQELDRLQPTKALRHRLMLLRSSSVPLTDESISRVRSLTSYDHPVEWEVPMKELARQRLVDKLHAMPTADRQATERMEAECLTAFSHELAEFCLSRLRLRKGEKAKENKYDANQITERSSIWRQGYLKALTEIGFDLNGSVHKTVNFTKQSDPDEDVRAIASECYRAVRRDTKKKRSVEDLKRGIIAAEWWLLLCQRRELGLDVNYEEALKTRRRLLRHP</sequence>
<dbReference type="Proteomes" id="UP000629025">
    <property type="component" value="Unassembled WGS sequence"/>
</dbReference>
<organism evidence="1 2">
    <name type="scientific">Marinobacterium zhoushanense</name>
    <dbReference type="NCBI Taxonomy" id="1679163"/>
    <lineage>
        <taxon>Bacteria</taxon>
        <taxon>Pseudomonadati</taxon>
        <taxon>Pseudomonadota</taxon>
        <taxon>Gammaproteobacteria</taxon>
        <taxon>Oceanospirillales</taxon>
        <taxon>Oceanospirillaceae</taxon>
        <taxon>Marinobacterium</taxon>
    </lineage>
</organism>
<evidence type="ECO:0000313" key="2">
    <source>
        <dbReference type="Proteomes" id="UP000629025"/>
    </source>
</evidence>
<proteinExistence type="predicted"/>
<comment type="caution">
    <text evidence="1">The sequence shown here is derived from an EMBL/GenBank/DDBJ whole genome shotgun (WGS) entry which is preliminary data.</text>
</comment>
<accession>A0ABQ1K3M3</accession>
<name>A0ABQ1K3M3_9GAMM</name>
<reference evidence="2" key="1">
    <citation type="journal article" date="2019" name="Int. J. Syst. Evol. Microbiol.">
        <title>The Global Catalogue of Microorganisms (GCM) 10K type strain sequencing project: providing services to taxonomists for standard genome sequencing and annotation.</title>
        <authorList>
            <consortium name="The Broad Institute Genomics Platform"/>
            <consortium name="The Broad Institute Genome Sequencing Center for Infectious Disease"/>
            <person name="Wu L."/>
            <person name="Ma J."/>
        </authorList>
    </citation>
    <scope>NUCLEOTIDE SEQUENCE [LARGE SCALE GENOMIC DNA]</scope>
    <source>
        <strain evidence="2">CGMCC 1.15341</strain>
    </source>
</reference>
<evidence type="ECO:0000313" key="1">
    <source>
        <dbReference type="EMBL" id="GGB82213.1"/>
    </source>
</evidence>